<dbReference type="Proteomes" id="UP000694892">
    <property type="component" value="Chromosome 6S"/>
</dbReference>
<evidence type="ECO:0000313" key="2">
    <source>
        <dbReference type="Proteomes" id="UP000694892"/>
    </source>
</evidence>
<name>A0A974CKY4_XENLA</name>
<sequence>MSSQKTTMVNMLFPIWDTFCLRQILELLDDAEASSVSVIWVFVSIQELQGIHITDLQPKNLLVHILWARTNKTCAVQWSLFKPLVDKNGSVGWFSAKQPMDVT</sequence>
<gene>
    <name evidence="1" type="ORF">XELAEV_18033760mg</name>
</gene>
<dbReference type="EMBL" id="CM004477">
    <property type="protein sequence ID" value="OCT74772.1"/>
    <property type="molecule type" value="Genomic_DNA"/>
</dbReference>
<evidence type="ECO:0000313" key="1">
    <source>
        <dbReference type="EMBL" id="OCT74772.1"/>
    </source>
</evidence>
<reference evidence="2" key="1">
    <citation type="journal article" date="2016" name="Nature">
        <title>Genome evolution in the allotetraploid frog Xenopus laevis.</title>
        <authorList>
            <person name="Session A.M."/>
            <person name="Uno Y."/>
            <person name="Kwon T."/>
            <person name="Chapman J.A."/>
            <person name="Toyoda A."/>
            <person name="Takahashi S."/>
            <person name="Fukui A."/>
            <person name="Hikosaka A."/>
            <person name="Suzuki A."/>
            <person name="Kondo M."/>
            <person name="van Heeringen S.J."/>
            <person name="Quigley I."/>
            <person name="Heinz S."/>
            <person name="Ogino H."/>
            <person name="Ochi H."/>
            <person name="Hellsten U."/>
            <person name="Lyons J.B."/>
            <person name="Simakov O."/>
            <person name="Putnam N."/>
            <person name="Stites J."/>
            <person name="Kuroki Y."/>
            <person name="Tanaka T."/>
            <person name="Michiue T."/>
            <person name="Watanabe M."/>
            <person name="Bogdanovic O."/>
            <person name="Lister R."/>
            <person name="Georgiou G."/>
            <person name="Paranjpe S.S."/>
            <person name="van Kruijsbergen I."/>
            <person name="Shu S."/>
            <person name="Carlson J."/>
            <person name="Kinoshita T."/>
            <person name="Ohta Y."/>
            <person name="Mawaribuchi S."/>
            <person name="Jenkins J."/>
            <person name="Grimwood J."/>
            <person name="Schmutz J."/>
            <person name="Mitros T."/>
            <person name="Mozaffari S.V."/>
            <person name="Suzuki Y."/>
            <person name="Haramoto Y."/>
            <person name="Yamamoto T.S."/>
            <person name="Takagi C."/>
            <person name="Heald R."/>
            <person name="Miller K."/>
            <person name="Haudenschild C."/>
            <person name="Kitzman J."/>
            <person name="Nakayama T."/>
            <person name="Izutsu Y."/>
            <person name="Robert J."/>
            <person name="Fortriede J."/>
            <person name="Burns K."/>
            <person name="Lotay V."/>
            <person name="Karimi K."/>
            <person name="Yasuoka Y."/>
            <person name="Dichmann D.S."/>
            <person name="Flajnik M.F."/>
            <person name="Houston D.W."/>
            <person name="Shendure J."/>
            <person name="DuPasquier L."/>
            <person name="Vize P.D."/>
            <person name="Zorn A.M."/>
            <person name="Ito M."/>
            <person name="Marcotte E.M."/>
            <person name="Wallingford J.B."/>
            <person name="Ito Y."/>
            <person name="Asashima M."/>
            <person name="Ueno N."/>
            <person name="Matsuda Y."/>
            <person name="Veenstra G.J."/>
            <person name="Fujiyama A."/>
            <person name="Harland R.M."/>
            <person name="Taira M."/>
            <person name="Rokhsar D.S."/>
        </authorList>
    </citation>
    <scope>NUCLEOTIDE SEQUENCE [LARGE SCALE GENOMIC DNA]</scope>
    <source>
        <strain evidence="2">J</strain>
    </source>
</reference>
<protein>
    <submittedName>
        <fullName evidence="1">Uncharacterized protein</fullName>
    </submittedName>
</protein>
<dbReference type="AlphaFoldDB" id="A0A974CKY4"/>
<organism evidence="1 2">
    <name type="scientific">Xenopus laevis</name>
    <name type="common">African clawed frog</name>
    <dbReference type="NCBI Taxonomy" id="8355"/>
    <lineage>
        <taxon>Eukaryota</taxon>
        <taxon>Metazoa</taxon>
        <taxon>Chordata</taxon>
        <taxon>Craniata</taxon>
        <taxon>Vertebrata</taxon>
        <taxon>Euteleostomi</taxon>
        <taxon>Amphibia</taxon>
        <taxon>Batrachia</taxon>
        <taxon>Anura</taxon>
        <taxon>Pipoidea</taxon>
        <taxon>Pipidae</taxon>
        <taxon>Xenopodinae</taxon>
        <taxon>Xenopus</taxon>
        <taxon>Xenopus</taxon>
    </lineage>
</organism>
<accession>A0A974CKY4</accession>
<proteinExistence type="predicted"/>